<comment type="caution">
    <text evidence="1">The sequence shown here is derived from an EMBL/GenBank/DDBJ whole genome shotgun (WGS) entry which is preliminary data.</text>
</comment>
<reference evidence="1" key="1">
    <citation type="submission" date="2022-01" db="EMBL/GenBank/DDBJ databases">
        <title>Colwellia maritima, isolated from seawater.</title>
        <authorList>
            <person name="Kristyanto S."/>
            <person name="Jung J."/>
            <person name="Jeon C.O."/>
        </authorList>
    </citation>
    <scope>NUCLEOTIDE SEQUENCE</scope>
    <source>
        <strain evidence="1">MSW7</strain>
    </source>
</reference>
<gene>
    <name evidence="1" type="ORF">L3081_19365</name>
</gene>
<protein>
    <submittedName>
        <fullName evidence="1">Uncharacterized protein</fullName>
    </submittedName>
</protein>
<keyword evidence="2" id="KW-1185">Reference proteome</keyword>
<dbReference type="EMBL" id="JAKKSL010000004">
    <property type="protein sequence ID" value="MCI2285149.1"/>
    <property type="molecule type" value="Genomic_DNA"/>
</dbReference>
<proteinExistence type="predicted"/>
<evidence type="ECO:0000313" key="1">
    <source>
        <dbReference type="EMBL" id="MCI2285149.1"/>
    </source>
</evidence>
<sequence length="160" mass="18334">MAEKIGILATPTMSSILKSFRRLIHLNNSGKSYDKRVSEYAKEFYKYVGLNNVYESQIPEDIKEKSIFIKGNWLPSSSVFQQLIELSGIYSRDELIVNDGKESRLAEGLIKLGVSERPDNEYLVSFLRGLPQNQKLEKQNLKDAKAILFELQTKLVGYRL</sequence>
<organism evidence="1 2">
    <name type="scientific">Colwellia maritima</name>
    <dbReference type="NCBI Taxonomy" id="2912588"/>
    <lineage>
        <taxon>Bacteria</taxon>
        <taxon>Pseudomonadati</taxon>
        <taxon>Pseudomonadota</taxon>
        <taxon>Gammaproteobacteria</taxon>
        <taxon>Alteromonadales</taxon>
        <taxon>Colwelliaceae</taxon>
        <taxon>Colwellia</taxon>
    </lineage>
</organism>
<accession>A0ABS9X4I5</accession>
<name>A0ABS9X4I5_9GAMM</name>
<dbReference type="Proteomes" id="UP001139646">
    <property type="component" value="Unassembled WGS sequence"/>
</dbReference>
<evidence type="ECO:0000313" key="2">
    <source>
        <dbReference type="Proteomes" id="UP001139646"/>
    </source>
</evidence>
<dbReference type="RefSeq" id="WP_242287866.1">
    <property type="nucleotide sequence ID" value="NZ_JAKKSL010000004.1"/>
</dbReference>